<keyword evidence="4" id="KW-0636">Prenylation</keyword>
<feature type="region of interest" description="Disordered" evidence="6">
    <location>
        <begin position="57"/>
        <end position="81"/>
    </location>
</feature>
<gene>
    <name evidence="7" type="ORF">Acr_00g0024340</name>
</gene>
<dbReference type="Proteomes" id="UP000585474">
    <property type="component" value="Unassembled WGS sequence"/>
</dbReference>
<comment type="similarity">
    <text evidence="5">Belongs to the HIPP family.</text>
</comment>
<dbReference type="GO" id="GO:0009626">
    <property type="term" value="P:plant-type hypersensitive response"/>
    <property type="evidence" value="ECO:0007669"/>
    <property type="project" value="UniProtKB-KW"/>
</dbReference>
<dbReference type="AlphaFoldDB" id="A0A7J0DD38"/>
<dbReference type="OrthoDB" id="689350at2759"/>
<dbReference type="InterPro" id="IPR036163">
    <property type="entry name" value="HMA_dom_sf"/>
</dbReference>
<dbReference type="PANTHER" id="PTHR45868:SF19">
    <property type="entry name" value="HEAVY METAL-ASSOCIATED ISOPRENYLATED PLANT PROTEIN 37"/>
    <property type="match status" value="1"/>
</dbReference>
<proteinExistence type="inferred from homology"/>
<comment type="caution">
    <text evidence="7">The sequence shown here is derived from an EMBL/GenBank/DDBJ whole genome shotgun (WGS) entry which is preliminary data.</text>
</comment>
<dbReference type="PANTHER" id="PTHR45868">
    <property type="entry name" value="HEAVY METAL-ASSOCIATED ISOPRENYLATED PLANT PROTEIN 33-RELATED"/>
    <property type="match status" value="1"/>
</dbReference>
<evidence type="ECO:0000313" key="7">
    <source>
        <dbReference type="EMBL" id="GFS32742.1"/>
    </source>
</evidence>
<sequence>MSGVLCVLKANLRGGVYQVNIDAEQQKVTVSGSVDSATLIKKLVRAGKHAELWFQKTNQNQNQKQKPNNNLTKDDKNNKSQKQGLVKGLEAFKKQQNFPPLCSEDDDDCFDDDEEDEELRFLREEMNQLGLLRQQSMDPNSGKKVVGPISSVSKNGGKKGNPNQNMGGINANPAEGIDQRTMAGMKLNTTHLGNLGNINLVEGKRGNNDISTMMGLAGFHENGANSNSSGIGRGGIQIQQPNSGLFPSGGGLANSNQQFNHHQSPASIMMNLQRRQQQPQMMYQRSPYIPPSTGYYYNNNYNYNNYSPAIPYSYYSDQHNYSIDHHHSGTTTTHMFIDENTSSCSVM</sequence>
<comment type="subcellular location">
    <subcellularLocation>
        <location evidence="1">Membrane</location>
        <topology evidence="1">Peripheral membrane protein</topology>
    </subcellularLocation>
</comment>
<evidence type="ECO:0000256" key="5">
    <source>
        <dbReference type="ARBA" id="ARBA00024045"/>
    </source>
</evidence>
<evidence type="ECO:0000256" key="1">
    <source>
        <dbReference type="ARBA" id="ARBA00004170"/>
    </source>
</evidence>
<dbReference type="GO" id="GO:0046872">
    <property type="term" value="F:metal ion binding"/>
    <property type="evidence" value="ECO:0007669"/>
    <property type="project" value="UniProtKB-KW"/>
</dbReference>
<evidence type="ECO:0000256" key="2">
    <source>
        <dbReference type="ARBA" id="ARBA00022481"/>
    </source>
</evidence>
<feature type="compositionally biased region" description="Low complexity" evidence="6">
    <location>
        <begin position="57"/>
        <end position="71"/>
    </location>
</feature>
<feature type="region of interest" description="Disordered" evidence="6">
    <location>
        <begin position="136"/>
        <end position="169"/>
    </location>
</feature>
<dbReference type="InterPro" id="IPR006121">
    <property type="entry name" value="HMA_dom"/>
</dbReference>
<reference evidence="8" key="1">
    <citation type="submission" date="2019-07" db="EMBL/GenBank/DDBJ databases">
        <title>De Novo Assembly of kiwifruit Actinidia rufa.</title>
        <authorList>
            <person name="Sugita-Konishi S."/>
            <person name="Sato K."/>
            <person name="Mori E."/>
            <person name="Abe Y."/>
            <person name="Kisaki G."/>
            <person name="Hamano K."/>
            <person name="Suezawa K."/>
            <person name="Otani M."/>
            <person name="Fukuda T."/>
            <person name="Manabe T."/>
            <person name="Gomi K."/>
            <person name="Tabuchi M."/>
            <person name="Akimitsu K."/>
            <person name="Kataoka I."/>
        </authorList>
    </citation>
    <scope>NUCLEOTIDE SEQUENCE [LARGE SCALE GENOMIC DNA]</scope>
    <source>
        <strain evidence="8">cv. Fuchu</strain>
    </source>
</reference>
<accession>A0A7J0DD38</accession>
<dbReference type="SUPFAM" id="SSF55008">
    <property type="entry name" value="HMA, heavy metal-associated domain"/>
    <property type="match status" value="1"/>
</dbReference>
<evidence type="ECO:0000256" key="6">
    <source>
        <dbReference type="SAM" id="MobiDB-lite"/>
    </source>
</evidence>
<dbReference type="Gene3D" id="3.30.70.100">
    <property type="match status" value="1"/>
</dbReference>
<evidence type="ECO:0000256" key="3">
    <source>
        <dbReference type="ARBA" id="ARBA00022723"/>
    </source>
</evidence>
<name>A0A7J0DD38_9ERIC</name>
<keyword evidence="2" id="KW-0488">Methylation</keyword>
<dbReference type="GO" id="GO:0016020">
    <property type="term" value="C:membrane"/>
    <property type="evidence" value="ECO:0007669"/>
    <property type="project" value="UniProtKB-SubCell"/>
</dbReference>
<organism evidence="7 8">
    <name type="scientific">Actinidia rufa</name>
    <dbReference type="NCBI Taxonomy" id="165716"/>
    <lineage>
        <taxon>Eukaryota</taxon>
        <taxon>Viridiplantae</taxon>
        <taxon>Streptophyta</taxon>
        <taxon>Embryophyta</taxon>
        <taxon>Tracheophyta</taxon>
        <taxon>Spermatophyta</taxon>
        <taxon>Magnoliopsida</taxon>
        <taxon>eudicotyledons</taxon>
        <taxon>Gunneridae</taxon>
        <taxon>Pentapetalae</taxon>
        <taxon>asterids</taxon>
        <taxon>Ericales</taxon>
        <taxon>Actinidiaceae</taxon>
        <taxon>Actinidia</taxon>
    </lineage>
</organism>
<protein>
    <submittedName>
        <fullName evidence="7">Heavy metal transport/detoxification superfamily protein</fullName>
    </submittedName>
</protein>
<keyword evidence="8" id="KW-1185">Reference proteome</keyword>
<evidence type="ECO:0000313" key="8">
    <source>
        <dbReference type="Proteomes" id="UP000585474"/>
    </source>
</evidence>
<dbReference type="EMBL" id="BJWL01000172">
    <property type="protein sequence ID" value="GFS32742.1"/>
    <property type="molecule type" value="Genomic_DNA"/>
</dbReference>
<keyword evidence="4" id="KW-0449">Lipoprotein</keyword>
<dbReference type="CDD" id="cd00371">
    <property type="entry name" value="HMA"/>
    <property type="match status" value="1"/>
</dbReference>
<keyword evidence="3" id="KW-0479">Metal-binding</keyword>
<evidence type="ECO:0000256" key="4">
    <source>
        <dbReference type="ARBA" id="ARBA00023289"/>
    </source>
</evidence>